<proteinExistence type="predicted"/>
<dbReference type="OrthoDB" id="1425705at2"/>
<sequence>MARKIIKYLLLTAVIGLLAYKSVFIIKLSELQVIEPKAFDAPAFTQQLWDTKLPAKLDSALTLDALQAELKANPGRAFETYFNSMSIGNVQYTLVKVTGKVLSVNEDDVVLLTGARDAQRTVKIATEYVYGNAIRDASRLVKIKDFVNTTDLNKISEELNKRVRTKVLPAFKGTVQKGDSVDCTGAIGLNQAHYSLDGLEILPVQCKIIQQ</sequence>
<organism evidence="1 2">
    <name type="scientific">Niastella populi</name>
    <dbReference type="NCBI Taxonomy" id="550983"/>
    <lineage>
        <taxon>Bacteria</taxon>
        <taxon>Pseudomonadati</taxon>
        <taxon>Bacteroidota</taxon>
        <taxon>Chitinophagia</taxon>
        <taxon>Chitinophagales</taxon>
        <taxon>Chitinophagaceae</taxon>
        <taxon>Niastella</taxon>
    </lineage>
</organism>
<accession>A0A1V9G7U7</accession>
<dbReference type="Gene3D" id="1.10.10.1260">
    <property type="entry name" value="Envelope glycoprotein gp160, DUF2291, helical domain"/>
    <property type="match status" value="1"/>
</dbReference>
<name>A0A1V9G7U7_9BACT</name>
<keyword evidence="2" id="KW-1185">Reference proteome</keyword>
<dbReference type="EMBL" id="LWBP01000045">
    <property type="protein sequence ID" value="OQP66647.1"/>
    <property type="molecule type" value="Genomic_DNA"/>
</dbReference>
<dbReference type="RefSeq" id="WP_081162032.1">
    <property type="nucleotide sequence ID" value="NZ_LWBP01000045.1"/>
</dbReference>
<dbReference type="InterPro" id="IPR014582">
    <property type="entry name" value="UCP033535_lipo"/>
</dbReference>
<protein>
    <recommendedName>
        <fullName evidence="3">DUF2291 domain-containing protein</fullName>
    </recommendedName>
</protein>
<dbReference type="STRING" id="550983.A4R26_12775"/>
<evidence type="ECO:0000313" key="2">
    <source>
        <dbReference type="Proteomes" id="UP000192276"/>
    </source>
</evidence>
<dbReference type="Gene3D" id="2.40.50.420">
    <property type="entry name" value="Envelope glycoprotein gp160, DUF2291, alpha/beta domain"/>
    <property type="match status" value="1"/>
</dbReference>
<dbReference type="SUPFAM" id="SSF141318">
    <property type="entry name" value="TM0957-like"/>
    <property type="match status" value="1"/>
</dbReference>
<dbReference type="Proteomes" id="UP000192276">
    <property type="component" value="Unassembled WGS sequence"/>
</dbReference>
<dbReference type="Pfam" id="PF10054">
    <property type="entry name" value="DUF2291"/>
    <property type="match status" value="1"/>
</dbReference>
<dbReference type="AlphaFoldDB" id="A0A1V9G7U7"/>
<evidence type="ECO:0008006" key="3">
    <source>
        <dbReference type="Google" id="ProtNLM"/>
    </source>
</evidence>
<dbReference type="InterPro" id="IPR036215">
    <property type="entry name" value="TM0957-like_sf"/>
</dbReference>
<evidence type="ECO:0000313" key="1">
    <source>
        <dbReference type="EMBL" id="OQP66647.1"/>
    </source>
</evidence>
<gene>
    <name evidence="1" type="ORF">A4R26_12775</name>
</gene>
<reference evidence="2" key="1">
    <citation type="submission" date="2016-04" db="EMBL/GenBank/DDBJ databases">
        <authorList>
            <person name="Chen L."/>
            <person name="Zhuang W."/>
            <person name="Wang G."/>
        </authorList>
    </citation>
    <scope>NUCLEOTIDE SEQUENCE [LARGE SCALE GENOMIC DNA]</scope>
    <source>
        <strain evidence="2">208</strain>
    </source>
</reference>
<comment type="caution">
    <text evidence="1">The sequence shown here is derived from an EMBL/GenBank/DDBJ whole genome shotgun (WGS) entry which is preliminary data.</text>
</comment>